<feature type="compositionally biased region" description="Low complexity" evidence="1">
    <location>
        <begin position="13"/>
        <end position="28"/>
    </location>
</feature>
<proteinExistence type="predicted"/>
<dbReference type="RefSeq" id="WP_201882069.1">
    <property type="nucleotide sequence ID" value="NZ_JAERRF010000036.1"/>
</dbReference>
<accession>A0ABS1NQ63</accession>
<gene>
    <name evidence="2" type="ORF">JK363_36260</name>
</gene>
<dbReference type="Proteomes" id="UP000634229">
    <property type="component" value="Unassembled WGS sequence"/>
</dbReference>
<comment type="caution">
    <text evidence="2">The sequence shown here is derived from an EMBL/GenBank/DDBJ whole genome shotgun (WGS) entry which is preliminary data.</text>
</comment>
<organism evidence="2 3">
    <name type="scientific">Streptomyces coffeae</name>
    <dbReference type="NCBI Taxonomy" id="621382"/>
    <lineage>
        <taxon>Bacteria</taxon>
        <taxon>Bacillati</taxon>
        <taxon>Actinomycetota</taxon>
        <taxon>Actinomycetes</taxon>
        <taxon>Kitasatosporales</taxon>
        <taxon>Streptomycetaceae</taxon>
        <taxon>Streptomyces</taxon>
    </lineage>
</organism>
<evidence type="ECO:0000256" key="1">
    <source>
        <dbReference type="SAM" id="MobiDB-lite"/>
    </source>
</evidence>
<protein>
    <submittedName>
        <fullName evidence="2">Uncharacterized protein</fullName>
    </submittedName>
</protein>
<name>A0ABS1NQ63_9ACTN</name>
<keyword evidence="3" id="KW-1185">Reference proteome</keyword>
<evidence type="ECO:0000313" key="3">
    <source>
        <dbReference type="Proteomes" id="UP000634229"/>
    </source>
</evidence>
<reference evidence="2 3" key="1">
    <citation type="submission" date="2021-01" db="EMBL/GenBank/DDBJ databases">
        <title>WGS of actinomycetes isolated from Thailand.</title>
        <authorList>
            <person name="Thawai C."/>
        </authorList>
    </citation>
    <scope>NUCLEOTIDE SEQUENCE [LARGE SCALE GENOMIC DNA]</scope>
    <source>
        <strain evidence="2 3">CA1R205</strain>
    </source>
</reference>
<feature type="region of interest" description="Disordered" evidence="1">
    <location>
        <begin position="1"/>
        <end position="32"/>
    </location>
</feature>
<sequence length="116" mass="12981">MPAIAQGQGHSQPDAALAVAPAARQMAPDQSEIRRRIPWKTSGHGYVKECARHGKKYEFKVKLHNKCNRGVFTYHLEIVRGPDRCKTVPANATRTVKWRYPGRLAKVSNGRSTGRC</sequence>
<dbReference type="EMBL" id="JAERRF010000036">
    <property type="protein sequence ID" value="MBL1101995.1"/>
    <property type="molecule type" value="Genomic_DNA"/>
</dbReference>
<evidence type="ECO:0000313" key="2">
    <source>
        <dbReference type="EMBL" id="MBL1101995.1"/>
    </source>
</evidence>